<comment type="caution">
    <text evidence="2">The sequence shown here is derived from an EMBL/GenBank/DDBJ whole genome shotgun (WGS) entry which is preliminary data.</text>
</comment>
<feature type="transmembrane region" description="Helical" evidence="1">
    <location>
        <begin position="397"/>
        <end position="424"/>
    </location>
</feature>
<keyword evidence="1" id="KW-0812">Transmembrane</keyword>
<name>A0A7W6EBW9_9HYPH</name>
<dbReference type="Proteomes" id="UP000542776">
    <property type="component" value="Unassembled WGS sequence"/>
</dbReference>
<keyword evidence="1" id="KW-0472">Membrane</keyword>
<dbReference type="AlphaFoldDB" id="A0A7W6EBW9"/>
<accession>A0A7W6EBW9</accession>
<feature type="transmembrane region" description="Helical" evidence="1">
    <location>
        <begin position="144"/>
        <end position="164"/>
    </location>
</feature>
<feature type="transmembrane region" description="Helical" evidence="1">
    <location>
        <begin position="111"/>
        <end position="132"/>
    </location>
</feature>
<protein>
    <submittedName>
        <fullName evidence="2">Uncharacterized protein</fullName>
    </submittedName>
</protein>
<feature type="transmembrane region" description="Helical" evidence="1">
    <location>
        <begin position="349"/>
        <end position="377"/>
    </location>
</feature>
<feature type="transmembrane region" description="Helical" evidence="1">
    <location>
        <begin position="87"/>
        <end position="105"/>
    </location>
</feature>
<evidence type="ECO:0000256" key="1">
    <source>
        <dbReference type="SAM" id="Phobius"/>
    </source>
</evidence>
<dbReference type="RefSeq" id="WP_183200056.1">
    <property type="nucleotide sequence ID" value="NZ_JACIEK010000005.1"/>
</dbReference>
<feature type="transmembrane region" description="Helical" evidence="1">
    <location>
        <begin position="29"/>
        <end position="47"/>
    </location>
</feature>
<feature type="transmembrane region" description="Helical" evidence="1">
    <location>
        <begin position="223"/>
        <end position="249"/>
    </location>
</feature>
<reference evidence="2 3" key="1">
    <citation type="submission" date="2020-08" db="EMBL/GenBank/DDBJ databases">
        <title>Genomic Encyclopedia of Type Strains, Phase IV (KMG-IV): sequencing the most valuable type-strain genomes for metagenomic binning, comparative biology and taxonomic classification.</title>
        <authorList>
            <person name="Goeker M."/>
        </authorList>
    </citation>
    <scope>NUCLEOTIDE SEQUENCE [LARGE SCALE GENOMIC DNA]</scope>
    <source>
        <strain evidence="2 3">DSM 102238</strain>
    </source>
</reference>
<sequence>MTVAGRTLAGRGVRTARQTGGLAEQLRRYLDVYILVASLFATFFLDLRGTAEIAQLGSTAIWADDLVTLALGPLVLFILGTRVRLPLVITIFTLIYAVAMLRGAFSDPLRTFLGFRFDTVFFGLLLCVLTGGIERVGYGRVTQIFTGFALATCALSLLRNVFGFELFAAVEWTTIPGVLYNDGRTLNAFSVLLLSIAIVLRMCRRIETGPPGEHRFRLDALTILFLAAILLSGQRTASIGLMIALGFMLCNRYRGVTYLGIVAIILGFLALAITNTPINAQLIEGTAAQYGKGGTFTYRTLIWSGFLQNLADWSTFDYLFGLPLGDRPKYYLFTATHVRLWGGSIHSAYLGTIVNTGFVGLALLMGISLWRLITAYAGYVTYASRGFRFSPELRLCLAMLIIVIGFSYEWRGLCGFVVGVLVALPTRKESVAARRPAIPPRSDVTAAPGLARSA</sequence>
<proteinExistence type="predicted"/>
<gene>
    <name evidence="2" type="ORF">GGR04_002354</name>
</gene>
<feature type="transmembrane region" description="Helical" evidence="1">
    <location>
        <begin position="255"/>
        <end position="273"/>
    </location>
</feature>
<feature type="transmembrane region" description="Helical" evidence="1">
    <location>
        <begin position="59"/>
        <end position="80"/>
    </location>
</feature>
<keyword evidence="3" id="KW-1185">Reference proteome</keyword>
<feature type="transmembrane region" description="Helical" evidence="1">
    <location>
        <begin position="184"/>
        <end position="203"/>
    </location>
</feature>
<evidence type="ECO:0000313" key="3">
    <source>
        <dbReference type="Proteomes" id="UP000542776"/>
    </source>
</evidence>
<keyword evidence="1" id="KW-1133">Transmembrane helix</keyword>
<organism evidence="2 3">
    <name type="scientific">Aureimonas pseudogalii</name>
    <dbReference type="NCBI Taxonomy" id="1744844"/>
    <lineage>
        <taxon>Bacteria</taxon>
        <taxon>Pseudomonadati</taxon>
        <taxon>Pseudomonadota</taxon>
        <taxon>Alphaproteobacteria</taxon>
        <taxon>Hyphomicrobiales</taxon>
        <taxon>Aurantimonadaceae</taxon>
        <taxon>Aureimonas</taxon>
    </lineage>
</organism>
<dbReference type="EMBL" id="JACIEK010000005">
    <property type="protein sequence ID" value="MBB3998513.1"/>
    <property type="molecule type" value="Genomic_DNA"/>
</dbReference>
<evidence type="ECO:0000313" key="2">
    <source>
        <dbReference type="EMBL" id="MBB3998513.1"/>
    </source>
</evidence>